<evidence type="ECO:0000313" key="1">
    <source>
        <dbReference type="EMBL" id="OQM77027.1"/>
    </source>
</evidence>
<dbReference type="STRING" id="1873176.BFN67_11075"/>
<comment type="caution">
    <text evidence="1">The sequence shown here is derived from an EMBL/GenBank/DDBJ whole genome shotgun (WGS) entry which is preliminary data.</text>
</comment>
<dbReference type="RefSeq" id="WP_245295142.1">
    <property type="nucleotide sequence ID" value="NZ_MDET01000003.1"/>
</dbReference>
<dbReference type="SUPFAM" id="SSF158837">
    <property type="entry name" value="AGR C 984p-like"/>
    <property type="match status" value="2"/>
</dbReference>
<accession>A0A1V8RV04</accession>
<reference evidence="1 2" key="1">
    <citation type="journal article" date="2016" name="Int. J. Syst. Evol. Microbiol.">
        <title>Pseudaminobacter manganicus sp. nov., isolated from sludge of a manganese mine.</title>
        <authorList>
            <person name="Li J."/>
            <person name="Huang J."/>
            <person name="Liao S."/>
            <person name="Wang G."/>
        </authorList>
    </citation>
    <scope>NUCLEOTIDE SEQUENCE [LARGE SCALE GENOMIC DNA]</scope>
    <source>
        <strain evidence="1 2">JH-7</strain>
    </source>
</reference>
<dbReference type="Proteomes" id="UP000191905">
    <property type="component" value="Unassembled WGS sequence"/>
</dbReference>
<evidence type="ECO:0008006" key="3">
    <source>
        <dbReference type="Google" id="ProtNLM"/>
    </source>
</evidence>
<dbReference type="InterPro" id="IPR010626">
    <property type="entry name" value="DUF1217"/>
</dbReference>
<dbReference type="Gene3D" id="1.10.3700.10">
    <property type="entry name" value="AGR C 984p-like"/>
    <property type="match status" value="2"/>
</dbReference>
<dbReference type="EMBL" id="MDET01000003">
    <property type="protein sequence ID" value="OQM77027.1"/>
    <property type="molecule type" value="Genomic_DNA"/>
</dbReference>
<sequence length="371" mass="41506">MNTYLSYQLIARDIPKALDRIEKQPVVDRETKYYEENIGKVTSIDEFVQNDRLFKYAMKAAGLGDMDYAKAFMAKALKEGISDPESFANKLTDKRYAQFVRSFNFAAHGAQTTVYNKAQQETVNNYAVQAAIDDTDPATVKAETDYYLTKIGSVKSIDDLLADDRLYAYAMKAYALDPAEDGRDLMRSVLEGGIRDPKSLANTMDDKRFAAFAGAFNFEELGENATTYSASQQPVVANYMRQTLEEDAGQTNQGVRLALYFQRKAPTLTNWYEVLADKALANVVRTAFGLPDSFASADIDKQVQLFEDRFDIKDFADPEKLGTFLTRFTSLYEINNPTSSTVTSVSVLFSQPTTVGVSTDLMMAMQQLKPV</sequence>
<proteinExistence type="predicted"/>
<organism evidence="1 2">
    <name type="scientific">Manganibacter manganicus</name>
    <dbReference type="NCBI Taxonomy" id="1873176"/>
    <lineage>
        <taxon>Bacteria</taxon>
        <taxon>Pseudomonadati</taxon>
        <taxon>Pseudomonadota</taxon>
        <taxon>Alphaproteobacteria</taxon>
        <taxon>Hyphomicrobiales</taxon>
        <taxon>Phyllobacteriaceae</taxon>
        <taxon>Manganibacter</taxon>
    </lineage>
</organism>
<protein>
    <recommendedName>
        <fullName evidence="3">Flagellar biosynthesis protein FlgF</fullName>
    </recommendedName>
</protein>
<dbReference type="Pfam" id="PF06748">
    <property type="entry name" value="DUF1217"/>
    <property type="match status" value="1"/>
</dbReference>
<keyword evidence="2" id="KW-1185">Reference proteome</keyword>
<gene>
    <name evidence="1" type="ORF">BFN67_11075</name>
</gene>
<dbReference type="AlphaFoldDB" id="A0A1V8RV04"/>
<evidence type="ECO:0000313" key="2">
    <source>
        <dbReference type="Proteomes" id="UP000191905"/>
    </source>
</evidence>
<dbReference type="InterPro" id="IPR023157">
    <property type="entry name" value="AGR-C-984p-like_sf"/>
</dbReference>
<name>A0A1V8RV04_9HYPH</name>